<dbReference type="OrthoDB" id="6154158at2759"/>
<feature type="compositionally biased region" description="Low complexity" evidence="6">
    <location>
        <begin position="863"/>
        <end position="876"/>
    </location>
</feature>
<dbReference type="PROSITE" id="PS50026">
    <property type="entry name" value="EGF_3"/>
    <property type="match status" value="9"/>
</dbReference>
<feature type="disulfide bond" evidence="5">
    <location>
        <begin position="1018"/>
        <end position="1027"/>
    </location>
</feature>
<name>A0A210QXF2_MIZYE</name>
<gene>
    <name evidence="9" type="ORF">KP79_PYT10499</name>
</gene>
<feature type="domain" description="EGF-like" evidence="8">
    <location>
        <begin position="351"/>
        <end position="387"/>
    </location>
</feature>
<dbReference type="CDD" id="cd00054">
    <property type="entry name" value="EGF_CA"/>
    <property type="match status" value="2"/>
</dbReference>
<feature type="domain" description="EGF-like" evidence="8">
    <location>
        <begin position="709"/>
        <end position="745"/>
    </location>
</feature>
<feature type="region of interest" description="Disordered" evidence="6">
    <location>
        <begin position="1718"/>
        <end position="1745"/>
    </location>
</feature>
<evidence type="ECO:0000313" key="9">
    <source>
        <dbReference type="EMBL" id="OWF53401.1"/>
    </source>
</evidence>
<comment type="caution">
    <text evidence="9">The sequence shown here is derived from an EMBL/GenBank/DDBJ whole genome shotgun (WGS) entry which is preliminary data.</text>
</comment>
<feature type="disulfide bond" evidence="5">
    <location>
        <begin position="735"/>
        <end position="744"/>
    </location>
</feature>
<feature type="disulfide bond" evidence="5">
    <location>
        <begin position="81"/>
        <end position="98"/>
    </location>
</feature>
<keyword evidence="7" id="KW-0472">Membrane</keyword>
<feature type="transmembrane region" description="Helical" evidence="7">
    <location>
        <begin position="1682"/>
        <end position="1707"/>
    </location>
</feature>
<dbReference type="PANTHER" id="PTHR12916">
    <property type="entry name" value="CYTOCHROME C OXIDASE POLYPEPTIDE VIC-2"/>
    <property type="match status" value="1"/>
</dbReference>
<feature type="domain" description="EGF-like" evidence="8">
    <location>
        <begin position="1035"/>
        <end position="1071"/>
    </location>
</feature>
<comment type="caution">
    <text evidence="5">Lacks conserved residue(s) required for the propagation of feature annotation.</text>
</comment>
<feature type="disulfide bond" evidence="5">
    <location>
        <begin position="1386"/>
        <end position="1395"/>
    </location>
</feature>
<dbReference type="GO" id="GO:0005509">
    <property type="term" value="F:calcium ion binding"/>
    <property type="evidence" value="ECO:0007669"/>
    <property type="project" value="InterPro"/>
</dbReference>
<feature type="domain" description="EGF-like" evidence="8">
    <location>
        <begin position="1313"/>
        <end position="1353"/>
    </location>
</feature>
<evidence type="ECO:0000313" key="10">
    <source>
        <dbReference type="Proteomes" id="UP000242188"/>
    </source>
</evidence>
<feature type="disulfide bond" evidence="5">
    <location>
        <begin position="698"/>
        <end position="707"/>
    </location>
</feature>
<dbReference type="Pfam" id="PF07974">
    <property type="entry name" value="EGF_2"/>
    <property type="match status" value="1"/>
</dbReference>
<dbReference type="PROSITE" id="PS01186">
    <property type="entry name" value="EGF_2"/>
    <property type="match status" value="5"/>
</dbReference>
<dbReference type="FunFam" id="2.10.25.10:FF:000373">
    <property type="entry name" value="sushi, nidogen and EGF-like domain-containing protein 1"/>
    <property type="match status" value="1"/>
</dbReference>
<feature type="disulfide bond" evidence="5">
    <location>
        <begin position="414"/>
        <end position="423"/>
    </location>
</feature>
<dbReference type="InterPro" id="IPR013032">
    <property type="entry name" value="EGF-like_CS"/>
</dbReference>
<feature type="disulfide bond" evidence="5">
    <location>
        <begin position="377"/>
        <end position="386"/>
    </location>
</feature>
<evidence type="ECO:0000259" key="8">
    <source>
        <dbReference type="PROSITE" id="PS50026"/>
    </source>
</evidence>
<keyword evidence="1 5" id="KW-0245">EGF-like domain</keyword>
<feature type="domain" description="EGF-like" evidence="8">
    <location>
        <begin position="988"/>
        <end position="1028"/>
    </location>
</feature>
<dbReference type="PANTHER" id="PTHR12916:SF4">
    <property type="entry name" value="UNINFLATABLE, ISOFORM C"/>
    <property type="match status" value="1"/>
</dbReference>
<keyword evidence="4 5" id="KW-1015">Disulfide bond</keyword>
<evidence type="ECO:0000256" key="5">
    <source>
        <dbReference type="PROSITE-ProRule" id="PRU00076"/>
    </source>
</evidence>
<proteinExistence type="predicted"/>
<evidence type="ECO:0000256" key="2">
    <source>
        <dbReference type="ARBA" id="ARBA00022729"/>
    </source>
</evidence>
<dbReference type="SMART" id="SM00181">
    <property type="entry name" value="EGF"/>
    <property type="match status" value="9"/>
</dbReference>
<dbReference type="STRING" id="6573.A0A210QXF2"/>
<feature type="domain" description="EGF-like" evidence="8">
    <location>
        <begin position="72"/>
        <end position="110"/>
    </location>
</feature>
<keyword evidence="10" id="KW-1185">Reference proteome</keyword>
<organism evidence="9 10">
    <name type="scientific">Mizuhopecten yessoensis</name>
    <name type="common">Japanese scallop</name>
    <name type="synonym">Patinopecten yessoensis</name>
    <dbReference type="NCBI Taxonomy" id="6573"/>
    <lineage>
        <taxon>Eukaryota</taxon>
        <taxon>Metazoa</taxon>
        <taxon>Spiralia</taxon>
        <taxon>Lophotrochozoa</taxon>
        <taxon>Mollusca</taxon>
        <taxon>Bivalvia</taxon>
        <taxon>Autobranchia</taxon>
        <taxon>Pteriomorphia</taxon>
        <taxon>Pectinida</taxon>
        <taxon>Pectinoidea</taxon>
        <taxon>Pectinidae</taxon>
        <taxon>Mizuhopecten</taxon>
    </lineage>
</organism>
<dbReference type="InterPro" id="IPR001881">
    <property type="entry name" value="EGF-like_Ca-bd_dom"/>
</dbReference>
<dbReference type="InterPro" id="IPR003645">
    <property type="entry name" value="Fol_N"/>
</dbReference>
<dbReference type="InterPro" id="IPR000742">
    <property type="entry name" value="EGF"/>
</dbReference>
<feature type="domain" description="EGF-like" evidence="8">
    <location>
        <begin position="1358"/>
        <end position="1396"/>
    </location>
</feature>
<feature type="disulfide bond" evidence="5">
    <location>
        <begin position="100"/>
        <end position="109"/>
    </location>
</feature>
<evidence type="ECO:0000256" key="1">
    <source>
        <dbReference type="ARBA" id="ARBA00022536"/>
    </source>
</evidence>
<feature type="region of interest" description="Disordered" evidence="6">
    <location>
        <begin position="863"/>
        <end position="882"/>
    </location>
</feature>
<dbReference type="EMBL" id="NEDP02001349">
    <property type="protein sequence ID" value="OWF53401.1"/>
    <property type="molecule type" value="Genomic_DNA"/>
</dbReference>
<keyword evidence="2" id="KW-0732">Signal</keyword>
<accession>A0A210QXF2</accession>
<evidence type="ECO:0000256" key="3">
    <source>
        <dbReference type="ARBA" id="ARBA00022737"/>
    </source>
</evidence>
<dbReference type="InterPro" id="IPR013111">
    <property type="entry name" value="EGF_extracell"/>
</dbReference>
<dbReference type="Proteomes" id="UP000242188">
    <property type="component" value="Unassembled WGS sequence"/>
</dbReference>
<dbReference type="SUPFAM" id="SSF57196">
    <property type="entry name" value="EGF/Laminin"/>
    <property type="match status" value="7"/>
</dbReference>
<keyword evidence="3" id="KW-0677">Repeat</keyword>
<feature type="disulfide bond" evidence="5">
    <location>
        <begin position="1343"/>
        <end position="1352"/>
    </location>
</feature>
<keyword evidence="7" id="KW-1133">Transmembrane helix</keyword>
<evidence type="ECO:0000256" key="7">
    <source>
        <dbReference type="SAM" id="Phobius"/>
    </source>
</evidence>
<dbReference type="SMART" id="SM00274">
    <property type="entry name" value="FOLN"/>
    <property type="match status" value="5"/>
</dbReference>
<keyword evidence="7" id="KW-0812">Transmembrane</keyword>
<evidence type="ECO:0000256" key="6">
    <source>
        <dbReference type="SAM" id="MobiDB-lite"/>
    </source>
</evidence>
<feature type="domain" description="EGF-like" evidence="8">
    <location>
        <begin position="668"/>
        <end position="708"/>
    </location>
</feature>
<dbReference type="Pfam" id="PF12661">
    <property type="entry name" value="hEGF"/>
    <property type="match status" value="2"/>
</dbReference>
<feature type="disulfide bond" evidence="5">
    <location>
        <begin position="1061"/>
        <end position="1070"/>
    </location>
</feature>
<dbReference type="PROSITE" id="PS00022">
    <property type="entry name" value="EGF_1"/>
    <property type="match status" value="9"/>
</dbReference>
<feature type="domain" description="EGF-like" evidence="8">
    <location>
        <begin position="388"/>
        <end position="424"/>
    </location>
</feature>
<dbReference type="SMART" id="SM00179">
    <property type="entry name" value="EGF_CA"/>
    <property type="match status" value="3"/>
</dbReference>
<evidence type="ECO:0000256" key="4">
    <source>
        <dbReference type="ARBA" id="ARBA00023157"/>
    </source>
</evidence>
<reference evidence="9 10" key="1">
    <citation type="journal article" date="2017" name="Nat. Ecol. Evol.">
        <title>Scallop genome provides insights into evolution of bilaterian karyotype and development.</title>
        <authorList>
            <person name="Wang S."/>
            <person name="Zhang J."/>
            <person name="Jiao W."/>
            <person name="Li J."/>
            <person name="Xun X."/>
            <person name="Sun Y."/>
            <person name="Guo X."/>
            <person name="Huan P."/>
            <person name="Dong B."/>
            <person name="Zhang L."/>
            <person name="Hu X."/>
            <person name="Sun X."/>
            <person name="Wang J."/>
            <person name="Zhao C."/>
            <person name="Wang Y."/>
            <person name="Wang D."/>
            <person name="Huang X."/>
            <person name="Wang R."/>
            <person name="Lv J."/>
            <person name="Li Y."/>
            <person name="Zhang Z."/>
            <person name="Liu B."/>
            <person name="Lu W."/>
            <person name="Hui Y."/>
            <person name="Liang J."/>
            <person name="Zhou Z."/>
            <person name="Hou R."/>
            <person name="Li X."/>
            <person name="Liu Y."/>
            <person name="Li H."/>
            <person name="Ning X."/>
            <person name="Lin Y."/>
            <person name="Zhao L."/>
            <person name="Xing Q."/>
            <person name="Dou J."/>
            <person name="Li Y."/>
            <person name="Mao J."/>
            <person name="Guo H."/>
            <person name="Dou H."/>
            <person name="Li T."/>
            <person name="Mu C."/>
            <person name="Jiang W."/>
            <person name="Fu Q."/>
            <person name="Fu X."/>
            <person name="Miao Y."/>
            <person name="Liu J."/>
            <person name="Yu Q."/>
            <person name="Li R."/>
            <person name="Liao H."/>
            <person name="Li X."/>
            <person name="Kong Y."/>
            <person name="Jiang Z."/>
            <person name="Chourrout D."/>
            <person name="Li R."/>
            <person name="Bao Z."/>
        </authorList>
    </citation>
    <scope>NUCLEOTIDE SEQUENCE [LARGE SCALE GENOMIC DNA]</scope>
    <source>
        <strain evidence="9 10">PY_sf001</strain>
    </source>
</reference>
<protein>
    <submittedName>
        <fullName evidence="9">D-beta-hydroxybutyrate dehydrogenase, mitochondrial</fullName>
    </submittedName>
</protein>
<dbReference type="Gene3D" id="2.10.25.10">
    <property type="entry name" value="Laminin"/>
    <property type="match status" value="7"/>
</dbReference>
<sequence>MLFNSPSVTADAIPGGLHVMSPTLPTNGECRTDVSFTPSGQGDRHICLTAALPSATGEKRCYNLHVPVGSPAATPCESQNCQHGGLCTGDPSGSTATCSCAAGYSGTDCSTVGAHNVGDTAGNSIQPSAGSPPVVTDTVVPDTISCVVNTVCHVPLLVTGDPNNPPTLTPVWNDPGTQIGKVSVPQPPHQLPGSPPGTYKGDVTVTSTTVGSHTSCVQTAAVTGNTAQTVCFNVNVIGSLPPGSTATSSGQQIVEPTLPDGSVVKCSKGKSCHILIHTAPKGSQCDPRVAEKRKISGGINVFAPVKDTDGTCVTDIRLPSDTVGNQHICFQVAPNTIGGNTESRCYDLHIGQDPCITLPCPTTGTCIPGSGFPKCQCKPGYIGLTCNTHDLCASKTCNNGGVCIIRDSSAFCLCPPGKQGSDCAVDASTPIPGSPSGTNTDPRFVDTVLPKRISCTVGEECKIQVPVAGSSVTSSNVQFGHLDNGVTPGSATVDPSVVSTDQHLATFPFTPTSAGDKRVCLQTKETLQNVDEMCFIVDAKSPPAGITTHPDITKPQFSSPSLPDNSVVECKAGATCHIHLSTNPGGSGNNCPDIVQTVNGQMHNVHVFKTTQAVSVTNPVCQSTVTLAPTNSQIGDQHICLKPTTSSKQGKSKCFTIKVTDPNNGASTGGPCQSTHCHNGGTCEIDFTRSTPTAKCVCTAGFQGPTCDAGIACGSTNCQNGGVCVVQNSQPVCVCPPGKIGTLCANDGSTPIAGSPSVPSGVPIFVDTALLKSITCVINQPCAIPLPVTGSAITPSDLQFGQVDTGISTGPISVGQTLGNQNMASFVVTPTMSGKKHVCMQTKTTTSNVDEVCVEVNAVSPPSLGSLPPGPSSSKPQFTSPSIPDNSIVECKAGSTCYIHLKTTPGTTVNTCPDVIQTNGVNRMQNLVVIPSSSGGSSSSTCSSTVAIKPTNSQHGNHHVCLSPTQLSGTGMKKCISVHVTDSTDSTTGGPCQAFHCQNSGHCVAVMTSSPPQAHCNCTGTFTGPTCVVSTNPVLAGPCNSKHCLGGGVCIVKNGLAACLCPSGKMGDLCEHDGSTTIHGSPTVSPTDPVFVDTALPKTLKCFVGKQCTIALPVSGTGVTTSDTTFGLVDPGITQGQVTVHPLSGSSSLLHIPVTPTQAGNKHVCIQTKTATSNIDEVCFNVNALQPPAGTMPAPPDINKPQFTSPTLPDSSVVECEVHSPCHIHLATTPGTSDNSCPGVEQTGLTQMKNLAAFYQNSTTSSSITCNTDVTISPTNSETGDNHVCLTPTKASGEQGKPRCITVHVVVPHSASAGGPCQNLHCQNNGKCIATSTVMPSSALCTCAAGFNGPTCGTSLTAVDPCTLSPLVCQNGGVCKNKNGKAFCLCPPGWTGRNCQTDSSPPVNGVSGLRPDPAFIDTAIPTKVECPVGQACTIPLLLKGSGVTSSDLKFGHVDSGITPGTVSVDPTSGTENLVQVHVAPTTVGEKRVCVQTKRPNSITKGSEACFIIKATQNSGGVGPVPPPDHSKPQFTPSTLPDHSIIQCQAGSTCHIYIGTHPSGTDHTCPSVVQSGVTHMQNTHSFPLTTSPSPGNICHSVMSFAPAAGPEENRVVCFTPTQANGLHGQEKCLNIVVKPENCGAPITDMNTAREATKMGRTTCKCTLTSGKEVVVINKRPKATTIQLLKAAGIGAGSVSGAIAIATIIYMIVGKIKDASLSKPGLGGNKTHSDKTIPQASRSRPLPRQRR</sequence>